<feature type="signal peptide" evidence="7">
    <location>
        <begin position="1"/>
        <end position="15"/>
    </location>
</feature>
<evidence type="ECO:0000259" key="8">
    <source>
        <dbReference type="PROSITE" id="PS50059"/>
    </source>
</evidence>
<evidence type="ECO:0000256" key="1">
    <source>
        <dbReference type="ARBA" id="ARBA00000971"/>
    </source>
</evidence>
<accession>A0A7S0PYG7</accession>
<evidence type="ECO:0000256" key="6">
    <source>
        <dbReference type="SAM" id="Phobius"/>
    </source>
</evidence>
<dbReference type="SUPFAM" id="SSF54534">
    <property type="entry name" value="FKBP-like"/>
    <property type="match status" value="1"/>
</dbReference>
<dbReference type="PANTHER" id="PTHR43811">
    <property type="entry name" value="FKBP-TYPE PEPTIDYL-PROLYL CIS-TRANS ISOMERASE FKPA"/>
    <property type="match status" value="1"/>
</dbReference>
<reference evidence="9" key="1">
    <citation type="submission" date="2021-01" db="EMBL/GenBank/DDBJ databases">
        <authorList>
            <person name="Corre E."/>
            <person name="Pelletier E."/>
            <person name="Niang G."/>
            <person name="Scheremetjew M."/>
            <person name="Finn R."/>
            <person name="Kale V."/>
            <person name="Holt S."/>
            <person name="Cochrane G."/>
            <person name="Meng A."/>
            <person name="Brown T."/>
            <person name="Cohen L."/>
        </authorList>
    </citation>
    <scope>NUCLEOTIDE SEQUENCE</scope>
    <source>
        <strain evidence="9">PLY182g</strain>
    </source>
</reference>
<feature type="transmembrane region" description="Helical" evidence="6">
    <location>
        <begin position="179"/>
        <end position="196"/>
    </location>
</feature>
<keyword evidence="6" id="KW-0812">Transmembrane</keyword>
<organism evidence="9">
    <name type="scientific">Coccolithus braarudii</name>
    <dbReference type="NCBI Taxonomy" id="221442"/>
    <lineage>
        <taxon>Eukaryota</taxon>
        <taxon>Haptista</taxon>
        <taxon>Haptophyta</taxon>
        <taxon>Prymnesiophyceae</taxon>
        <taxon>Coccolithales</taxon>
        <taxon>Coccolithaceae</taxon>
        <taxon>Coccolithus</taxon>
    </lineage>
</organism>
<dbReference type="FunFam" id="3.10.50.40:FF:000006">
    <property type="entry name" value="Peptidyl-prolyl cis-trans isomerase"/>
    <property type="match status" value="1"/>
</dbReference>
<keyword evidence="4 5" id="KW-0413">Isomerase</keyword>
<dbReference type="EMBL" id="HBEY01018601">
    <property type="protein sequence ID" value="CAD8605633.1"/>
    <property type="molecule type" value="Transcribed_RNA"/>
</dbReference>
<dbReference type="PANTHER" id="PTHR43811:SF19">
    <property type="entry name" value="39 KDA FK506-BINDING NUCLEAR PROTEIN"/>
    <property type="match status" value="1"/>
</dbReference>
<dbReference type="Gene3D" id="3.10.50.40">
    <property type="match status" value="1"/>
</dbReference>
<proteinExistence type="predicted"/>
<comment type="catalytic activity">
    <reaction evidence="1 5">
        <text>[protein]-peptidylproline (omega=180) = [protein]-peptidylproline (omega=0)</text>
        <dbReference type="Rhea" id="RHEA:16237"/>
        <dbReference type="Rhea" id="RHEA-COMP:10747"/>
        <dbReference type="Rhea" id="RHEA-COMP:10748"/>
        <dbReference type="ChEBI" id="CHEBI:83833"/>
        <dbReference type="ChEBI" id="CHEBI:83834"/>
        <dbReference type="EC" id="5.2.1.8"/>
    </reaction>
</comment>
<keyword evidence="7" id="KW-0732">Signal</keyword>
<evidence type="ECO:0000256" key="4">
    <source>
        <dbReference type="ARBA" id="ARBA00023235"/>
    </source>
</evidence>
<dbReference type="PROSITE" id="PS50059">
    <property type="entry name" value="FKBP_PPIASE"/>
    <property type="match status" value="1"/>
</dbReference>
<gene>
    <name evidence="9" type="ORF">CPEL01642_LOCUS8968</name>
</gene>
<evidence type="ECO:0000256" key="7">
    <source>
        <dbReference type="SAM" id="SignalP"/>
    </source>
</evidence>
<dbReference type="Pfam" id="PF00254">
    <property type="entry name" value="FKBP_C"/>
    <property type="match status" value="1"/>
</dbReference>
<feature type="chain" id="PRO_5031392926" description="peptidylprolyl isomerase" evidence="7">
    <location>
        <begin position="16"/>
        <end position="204"/>
    </location>
</feature>
<evidence type="ECO:0000256" key="3">
    <source>
        <dbReference type="ARBA" id="ARBA00023110"/>
    </source>
</evidence>
<sequence>MKVFTFLLIVAIAAAFAPVSRLPHSRRLLSTPRRASHPLSIDSVQIPDETWSTTASGLRYFDEAIGDGESPQKGDVVKVMYTGWLESTGDQFDSSRGRDPIAFALGTGKVIPGWDEGIAGMRVGGKRQLSIPSTLGYGANGAGSAIPPGASLQFECELVGVESGVSGFMSTFPGGKQNLVLAAVLALSFVPYFLPVEMRPPGWK</sequence>
<evidence type="ECO:0000256" key="5">
    <source>
        <dbReference type="PROSITE-ProRule" id="PRU00277"/>
    </source>
</evidence>
<evidence type="ECO:0000256" key="2">
    <source>
        <dbReference type="ARBA" id="ARBA00013194"/>
    </source>
</evidence>
<keyword evidence="3 5" id="KW-0697">Rotamase</keyword>
<name>A0A7S0PYG7_9EUKA</name>
<dbReference type="EC" id="5.2.1.8" evidence="2 5"/>
<dbReference type="GO" id="GO:0003755">
    <property type="term" value="F:peptidyl-prolyl cis-trans isomerase activity"/>
    <property type="evidence" value="ECO:0007669"/>
    <property type="project" value="UniProtKB-KW"/>
</dbReference>
<feature type="domain" description="PPIase FKBP-type" evidence="8">
    <location>
        <begin position="74"/>
        <end position="162"/>
    </location>
</feature>
<evidence type="ECO:0000313" key="9">
    <source>
        <dbReference type="EMBL" id="CAD8605633.1"/>
    </source>
</evidence>
<keyword evidence="6" id="KW-0472">Membrane</keyword>
<keyword evidence="6" id="KW-1133">Transmembrane helix</keyword>
<protein>
    <recommendedName>
        <fullName evidence="2 5">peptidylprolyl isomerase</fullName>
        <ecNumber evidence="2 5">5.2.1.8</ecNumber>
    </recommendedName>
</protein>
<dbReference type="InterPro" id="IPR001179">
    <property type="entry name" value="PPIase_FKBP_dom"/>
</dbReference>
<dbReference type="InterPro" id="IPR046357">
    <property type="entry name" value="PPIase_dom_sf"/>
</dbReference>
<dbReference type="AlphaFoldDB" id="A0A7S0PYG7"/>